<keyword evidence="2" id="KW-1185">Reference proteome</keyword>
<proteinExistence type="predicted"/>
<protein>
    <submittedName>
        <fullName evidence="1">Uncharacterized protein</fullName>
    </submittedName>
</protein>
<gene>
    <name evidence="1" type="ORF">BgAZ_207450</name>
</gene>
<organism evidence="1 2">
    <name type="scientific">Babesia gibsoni</name>
    <dbReference type="NCBI Taxonomy" id="33632"/>
    <lineage>
        <taxon>Eukaryota</taxon>
        <taxon>Sar</taxon>
        <taxon>Alveolata</taxon>
        <taxon>Apicomplexa</taxon>
        <taxon>Aconoidasida</taxon>
        <taxon>Piroplasmida</taxon>
        <taxon>Babesiidae</taxon>
        <taxon>Babesia</taxon>
    </lineage>
</organism>
<evidence type="ECO:0000313" key="1">
    <source>
        <dbReference type="EMBL" id="KAK1443869.1"/>
    </source>
</evidence>
<dbReference type="AlphaFoldDB" id="A0AAD8PEJ6"/>
<sequence length="175" mass="19537">MAVDTTPPVLVPSDITICEELYATESRALTFGERLGLILTPNPIRFSYTKNGRSELRAVLQKGYGDNDDTVTNILRARQESISKQVRARAYNFVGTVGLSLLTLYSLRFHSIKTKVIVMPFATYAGSLIGRTFGDAYVGRWSEYGRNRALGDLPSMRYLTEQEVMAYGTHPNSET</sequence>
<reference evidence="1" key="1">
    <citation type="submission" date="2023-08" db="EMBL/GenBank/DDBJ databases">
        <title>Draft sequence of the Babesia gibsoni genome.</title>
        <authorList>
            <person name="Yamagishi J.Y."/>
            <person name="Xuan X.X."/>
        </authorList>
    </citation>
    <scope>NUCLEOTIDE SEQUENCE</scope>
    <source>
        <strain evidence="1">Azabu</strain>
    </source>
</reference>
<evidence type="ECO:0000313" key="2">
    <source>
        <dbReference type="Proteomes" id="UP001230268"/>
    </source>
</evidence>
<name>A0AAD8PEJ6_BABGI</name>
<accession>A0AAD8PEJ6</accession>
<dbReference type="Proteomes" id="UP001230268">
    <property type="component" value="Unassembled WGS sequence"/>
</dbReference>
<dbReference type="EMBL" id="JAVEPI010000002">
    <property type="protein sequence ID" value="KAK1443869.1"/>
    <property type="molecule type" value="Genomic_DNA"/>
</dbReference>
<comment type="caution">
    <text evidence="1">The sequence shown here is derived from an EMBL/GenBank/DDBJ whole genome shotgun (WGS) entry which is preliminary data.</text>
</comment>